<sequence length="300" mass="31905">MISRLTGNQLGALLMVGSMAGFTLNDGMVKLAGQSLPLSQILVVRGVAVSLLIYALARSYGGLRLSLSRRDWALVAGRSLAEIATTYFFLSALLTLPIANVTAILQMLPLTVTLAAALLFGEQVGWRRATAIGVGFFGMLLIVRPGADGFDTGTGYALAAVICITARDLFTRRMSAAVPSLTVTLMAALSVLVFGLGLGLQETWQPLTLPTTLILLLAAGCIFIGYLFSVMVMRVGDVAAVSPFRYTGLLWALLLGWLMFDNWPDTLTLIGAAIVVAAGIFSLLRERPRRAATPDLSPPE</sequence>
<dbReference type="GO" id="GO:0016020">
    <property type="term" value="C:membrane"/>
    <property type="evidence" value="ECO:0007669"/>
    <property type="project" value="UniProtKB-SubCell"/>
</dbReference>
<dbReference type="InterPro" id="IPR000620">
    <property type="entry name" value="EamA_dom"/>
</dbReference>
<evidence type="ECO:0000256" key="1">
    <source>
        <dbReference type="ARBA" id="ARBA00004141"/>
    </source>
</evidence>
<keyword evidence="3 6" id="KW-0812">Transmembrane</keyword>
<feature type="transmembrane region" description="Helical" evidence="6">
    <location>
        <begin position="38"/>
        <end position="60"/>
    </location>
</feature>
<feature type="domain" description="EamA" evidence="7">
    <location>
        <begin position="154"/>
        <end position="281"/>
    </location>
</feature>
<dbReference type="PANTHER" id="PTHR22911:SF6">
    <property type="entry name" value="SOLUTE CARRIER FAMILY 35 MEMBER G1"/>
    <property type="match status" value="1"/>
</dbReference>
<proteinExistence type="inferred from homology"/>
<dbReference type="InterPro" id="IPR037185">
    <property type="entry name" value="EmrE-like"/>
</dbReference>
<dbReference type="PANTHER" id="PTHR22911">
    <property type="entry name" value="ACYL-MALONYL CONDENSING ENZYME-RELATED"/>
    <property type="match status" value="1"/>
</dbReference>
<gene>
    <name evidence="8" type="ORF">PhaeoP66_00178</name>
    <name evidence="9" type="ORF">PhaeoP88_03189</name>
</gene>
<keyword evidence="11" id="KW-1185">Reference proteome</keyword>
<accession>A0A2I7I1B7</accession>
<evidence type="ECO:0000313" key="8">
    <source>
        <dbReference type="EMBL" id="AUQ93006.1"/>
    </source>
</evidence>
<evidence type="ECO:0000256" key="3">
    <source>
        <dbReference type="ARBA" id="ARBA00022692"/>
    </source>
</evidence>
<feature type="transmembrane region" description="Helical" evidence="6">
    <location>
        <begin position="212"/>
        <end position="232"/>
    </location>
</feature>
<comment type="subcellular location">
    <subcellularLocation>
        <location evidence="1">Membrane</location>
        <topology evidence="1">Multi-pass membrane protein</topology>
    </subcellularLocation>
</comment>
<keyword evidence="4 6" id="KW-1133">Transmembrane helix</keyword>
<comment type="similarity">
    <text evidence="2">Belongs to the drug/metabolite transporter (DMT) superfamily. 10 TMS drug/metabolite exporter (DME) (TC 2.A.7.3) family.</text>
</comment>
<feature type="domain" description="EamA" evidence="7">
    <location>
        <begin position="10"/>
        <end position="143"/>
    </location>
</feature>
<reference evidence="10 11" key="2">
    <citation type="journal article" date="2017" name="Genome Biol. Evol.">
        <title>Trajectories and Drivers of Genome Evolution in Surface-Associated Marine Phaeobacter.</title>
        <authorList>
            <person name="Freese H.M."/>
            <person name="Sikorski J."/>
            <person name="Bunk B."/>
            <person name="Scheuner C."/>
            <person name="Meier-Kolthoff J.P."/>
            <person name="Sproer C."/>
            <person name="Gram L."/>
            <person name="Overmann J."/>
        </authorList>
    </citation>
    <scope>NUCLEOTIDE SEQUENCE [LARGE SCALE GENOMIC DNA]</scope>
    <source>
        <strain evidence="8 11">P66</strain>
        <strain evidence="9 10">P88</strain>
    </source>
</reference>
<feature type="transmembrane region" description="Helical" evidence="6">
    <location>
        <begin position="129"/>
        <end position="147"/>
    </location>
</feature>
<dbReference type="AlphaFoldDB" id="A0A2I7I1B7"/>
<keyword evidence="5 6" id="KW-0472">Membrane</keyword>
<evidence type="ECO:0000256" key="2">
    <source>
        <dbReference type="ARBA" id="ARBA00009853"/>
    </source>
</evidence>
<protein>
    <submittedName>
        <fullName evidence="9">Permease of the drug/metabolite transporter (DMT) superfamily protein</fullName>
    </submittedName>
</protein>
<evidence type="ECO:0000259" key="7">
    <source>
        <dbReference type="Pfam" id="PF00892"/>
    </source>
</evidence>
<feature type="transmembrane region" description="Helical" evidence="6">
    <location>
        <begin position="177"/>
        <end position="200"/>
    </location>
</feature>
<dbReference type="Proteomes" id="UP000236536">
    <property type="component" value="Chromosome"/>
</dbReference>
<reference evidence="8 11" key="3">
    <citation type="journal article" date="2017" name="Int. J. Syst. Evol. Microbiol.">
        <title>Adaptation of Surface-Associated Bacteria to the Open Ocean: A Genomically Distinct Subpopulation of Phaeobacter gallaeciensis Colonizes Pacific Mesozooplankton.</title>
        <authorList>
            <person name="Freese H.M."/>
            <person name="Methner A."/>
            <person name="Overmann J."/>
        </authorList>
    </citation>
    <scope>NUCLEOTIDE SEQUENCE [LARGE SCALE GENOMIC DNA]</scope>
    <source>
        <strain evidence="8 11">P66</strain>
    </source>
</reference>
<evidence type="ECO:0000256" key="4">
    <source>
        <dbReference type="ARBA" id="ARBA00022989"/>
    </source>
</evidence>
<name>A0A2I7I1B7_9RHOB</name>
<evidence type="ECO:0000313" key="10">
    <source>
        <dbReference type="Proteomes" id="UP000236447"/>
    </source>
</evidence>
<feature type="transmembrane region" description="Helical" evidence="6">
    <location>
        <begin position="12"/>
        <end position="32"/>
    </location>
</feature>
<dbReference type="Proteomes" id="UP000236447">
    <property type="component" value="Chromosome"/>
</dbReference>
<dbReference type="SUPFAM" id="SSF103481">
    <property type="entry name" value="Multidrug resistance efflux transporter EmrE"/>
    <property type="match status" value="2"/>
</dbReference>
<feature type="transmembrane region" description="Helical" evidence="6">
    <location>
        <begin position="266"/>
        <end position="284"/>
    </location>
</feature>
<reference evidence="9 10" key="1">
    <citation type="journal article" date="2017" name="Front. Microbiol.">
        <title>Phaeobacter piscinae sp. nov., a species of the Roseobacter group and potential aquaculture probiont.</title>
        <authorList>
            <person name="Sonnenschein E.C."/>
            <person name="Phippen C.B.W."/>
            <person name="Nielsen K.F."/>
            <person name="Mateiu R.V."/>
            <person name="Melchiorsen J."/>
            <person name="Gram L."/>
            <person name="Overmann J."/>
            <person name="Freese H.M."/>
        </authorList>
    </citation>
    <scope>NUCLEOTIDE SEQUENCE [LARGE SCALE GENOMIC DNA]</scope>
    <source>
        <strain evidence="9 10">P88</strain>
    </source>
</reference>
<dbReference type="EMBL" id="CP010705">
    <property type="protein sequence ID" value="AUQ93006.1"/>
    <property type="molecule type" value="Genomic_DNA"/>
</dbReference>
<evidence type="ECO:0000313" key="9">
    <source>
        <dbReference type="EMBL" id="AUR00520.1"/>
    </source>
</evidence>
<organism evidence="9 10">
    <name type="scientific">Phaeobacter inhibens</name>
    <dbReference type="NCBI Taxonomy" id="221822"/>
    <lineage>
        <taxon>Bacteria</taxon>
        <taxon>Pseudomonadati</taxon>
        <taxon>Pseudomonadota</taxon>
        <taxon>Alphaproteobacteria</taxon>
        <taxon>Rhodobacterales</taxon>
        <taxon>Roseobacteraceae</taxon>
        <taxon>Phaeobacter</taxon>
    </lineage>
</organism>
<evidence type="ECO:0000256" key="6">
    <source>
        <dbReference type="SAM" id="Phobius"/>
    </source>
</evidence>
<dbReference type="EMBL" id="CP010725">
    <property type="protein sequence ID" value="AUR00520.1"/>
    <property type="molecule type" value="Genomic_DNA"/>
</dbReference>
<evidence type="ECO:0000256" key="5">
    <source>
        <dbReference type="ARBA" id="ARBA00023136"/>
    </source>
</evidence>
<evidence type="ECO:0000313" key="11">
    <source>
        <dbReference type="Proteomes" id="UP000236536"/>
    </source>
</evidence>
<feature type="transmembrane region" description="Helical" evidence="6">
    <location>
        <begin position="96"/>
        <end position="120"/>
    </location>
</feature>
<dbReference type="Pfam" id="PF00892">
    <property type="entry name" value="EamA"/>
    <property type="match status" value="2"/>
</dbReference>
<feature type="transmembrane region" description="Helical" evidence="6">
    <location>
        <begin position="244"/>
        <end position="260"/>
    </location>
</feature>